<dbReference type="Pfam" id="PF01856">
    <property type="entry name" value="HP_OMP"/>
    <property type="match status" value="1"/>
</dbReference>
<evidence type="ECO:0000313" key="2">
    <source>
        <dbReference type="Proteomes" id="UP000188298"/>
    </source>
</evidence>
<evidence type="ECO:0008006" key="3">
    <source>
        <dbReference type="Google" id="ProtNLM"/>
    </source>
</evidence>
<evidence type="ECO:0000313" key="1">
    <source>
        <dbReference type="EMBL" id="AQQ59529.1"/>
    </source>
</evidence>
<gene>
    <name evidence="1" type="ORF">XJ32_04840</name>
</gene>
<dbReference type="RefSeq" id="WP_077388531.1">
    <property type="nucleotide sequence ID" value="NZ_CP019645.1"/>
</dbReference>
<sequence length="349" mass="40048">MGILKTLSCILVFMCFIPYLYGIDSSETNVKKRIHVNDDKRSNYKVNNFTTINLNSTKKVKKEEPKKEIQKPTKSYEEKLRYLQSLRYEVMSLKEQIGDDFQVSVPYGHYVDDKTSAQRFNALTQSYNDALKKSGLFAGVSMGVLDIYTSGYIDNNLVITRITPLVYGGSGGYQKFFNHYVGTRLYGGLFTSFFNDIYTYDIKNGTTAPVKNPYGGDGNLQSFYMLAFMSADVLFEFPFDKTFKNYIGGFMGLNIGVMYYRPYASHPQKGDYYPAKYIWNYNLQVDYSFNLGMSLTFNNIHRVEVGLGIPFSYLSLPGFAESADVLERIPSNFWRSAVFLANYRMLIKF</sequence>
<accession>A0A1Q2LGK0</accession>
<reference evidence="1 2" key="1">
    <citation type="submission" date="2017-02" db="EMBL/GenBank/DDBJ databases">
        <title>Whole genome sequencing of Helicobacter bilis strain AAQJH.</title>
        <authorList>
            <person name="Conlan S."/>
            <person name="Thomas P.J."/>
            <person name="Mullikin J."/>
            <person name="Palmore T.N."/>
            <person name="Frank K.M."/>
            <person name="Segre J.A."/>
        </authorList>
    </citation>
    <scope>NUCLEOTIDE SEQUENCE [LARGE SCALE GENOMIC DNA]</scope>
    <source>
        <strain evidence="1 2">AAQJH</strain>
    </source>
</reference>
<proteinExistence type="predicted"/>
<dbReference type="AlphaFoldDB" id="A0A1Q2LGK0"/>
<protein>
    <recommendedName>
        <fullName evidence="3">Outer membrane beta-barrel protein</fullName>
    </recommendedName>
</protein>
<dbReference type="KEGG" id="hbl:XJ32_04840"/>
<dbReference type="InterPro" id="IPR002718">
    <property type="entry name" value="OMP_Helicobacter"/>
</dbReference>
<name>A0A1Q2LGK0_9HELI</name>
<dbReference type="EMBL" id="CP019645">
    <property type="protein sequence ID" value="AQQ59529.1"/>
    <property type="molecule type" value="Genomic_DNA"/>
</dbReference>
<organism evidence="1 2">
    <name type="scientific">Helicobacter bilis</name>
    <dbReference type="NCBI Taxonomy" id="37372"/>
    <lineage>
        <taxon>Bacteria</taxon>
        <taxon>Pseudomonadati</taxon>
        <taxon>Campylobacterota</taxon>
        <taxon>Epsilonproteobacteria</taxon>
        <taxon>Campylobacterales</taxon>
        <taxon>Helicobacteraceae</taxon>
        <taxon>Helicobacter</taxon>
    </lineage>
</organism>
<dbReference type="Proteomes" id="UP000188298">
    <property type="component" value="Chromosome"/>
</dbReference>